<feature type="domain" description="YjeF C-terminal" evidence="19">
    <location>
        <begin position="222"/>
        <end position="441"/>
    </location>
</feature>
<evidence type="ECO:0000256" key="1">
    <source>
        <dbReference type="ARBA" id="ARBA00000013"/>
    </source>
</evidence>
<dbReference type="SUPFAM" id="SSF53613">
    <property type="entry name" value="Ribokinase-like"/>
    <property type="match status" value="1"/>
</dbReference>
<dbReference type="PIRSF" id="PIRSF017184">
    <property type="entry name" value="Nnr"/>
    <property type="match status" value="1"/>
</dbReference>
<dbReference type="GO" id="GO:0046872">
    <property type="term" value="F:metal ion binding"/>
    <property type="evidence" value="ECO:0007669"/>
    <property type="project" value="UniProtKB-UniRule"/>
</dbReference>
<evidence type="ECO:0000256" key="11">
    <source>
        <dbReference type="ARBA" id="ARBA00023235"/>
    </source>
</evidence>
<dbReference type="SUPFAM" id="SSF64153">
    <property type="entry name" value="YjeF N-terminal domain-like"/>
    <property type="match status" value="1"/>
</dbReference>
<dbReference type="AlphaFoldDB" id="A0A0E3ZB31"/>
<evidence type="ECO:0000256" key="10">
    <source>
        <dbReference type="ARBA" id="ARBA00023027"/>
    </source>
</evidence>
<dbReference type="PROSITE" id="PS51383">
    <property type="entry name" value="YJEF_C_3"/>
    <property type="match status" value="1"/>
</dbReference>
<dbReference type="STRING" id="187101.VC03_03350"/>
<evidence type="ECO:0000256" key="5">
    <source>
        <dbReference type="ARBA" id="ARBA00022723"/>
    </source>
</evidence>
<evidence type="ECO:0000256" key="4">
    <source>
        <dbReference type="ARBA" id="ARBA00009524"/>
    </source>
</evidence>
<evidence type="ECO:0000256" key="2">
    <source>
        <dbReference type="ARBA" id="ARBA00000909"/>
    </source>
</evidence>
<dbReference type="Gene3D" id="3.40.50.10260">
    <property type="entry name" value="YjeF N-terminal domain"/>
    <property type="match status" value="1"/>
</dbReference>
<comment type="catalytic activity">
    <reaction evidence="16 17 18">
        <text>(6S)-NADPHX + ADP = AMP + phosphate + NADPH + H(+)</text>
        <dbReference type="Rhea" id="RHEA:32235"/>
        <dbReference type="ChEBI" id="CHEBI:15378"/>
        <dbReference type="ChEBI" id="CHEBI:43474"/>
        <dbReference type="ChEBI" id="CHEBI:57783"/>
        <dbReference type="ChEBI" id="CHEBI:64076"/>
        <dbReference type="ChEBI" id="CHEBI:456215"/>
        <dbReference type="ChEBI" id="CHEBI:456216"/>
        <dbReference type="EC" id="4.2.1.136"/>
    </reaction>
</comment>
<name>A0A0E3ZB31_9FUSO</name>
<comment type="catalytic activity">
    <reaction evidence="15 17 18">
        <text>(6S)-NADHX + ADP = AMP + phosphate + NADH + H(+)</text>
        <dbReference type="Rhea" id="RHEA:32223"/>
        <dbReference type="ChEBI" id="CHEBI:15378"/>
        <dbReference type="ChEBI" id="CHEBI:43474"/>
        <dbReference type="ChEBI" id="CHEBI:57945"/>
        <dbReference type="ChEBI" id="CHEBI:64074"/>
        <dbReference type="ChEBI" id="CHEBI:456215"/>
        <dbReference type="ChEBI" id="CHEBI:456216"/>
        <dbReference type="EC" id="4.2.1.136"/>
    </reaction>
</comment>
<dbReference type="GO" id="GO:0005524">
    <property type="term" value="F:ATP binding"/>
    <property type="evidence" value="ECO:0007669"/>
    <property type="project" value="UniProtKB-UniRule"/>
</dbReference>
<comment type="caution">
    <text evidence="17">Lacks conserved residue(s) required for the propagation of feature annotation.</text>
</comment>
<keyword evidence="9 18" id="KW-0630">Potassium</keyword>
<evidence type="ECO:0000313" key="22">
    <source>
        <dbReference type="Proteomes" id="UP000033103"/>
    </source>
</evidence>
<keyword evidence="13" id="KW-0511">Multifunctional enzyme</keyword>
<keyword evidence="11 18" id="KW-0413">Isomerase</keyword>
<dbReference type="GO" id="GO:0052856">
    <property type="term" value="F:NAD(P)HX epimerase activity"/>
    <property type="evidence" value="ECO:0007669"/>
    <property type="project" value="UniProtKB-EC"/>
</dbReference>
<evidence type="ECO:0000256" key="3">
    <source>
        <dbReference type="ARBA" id="ARBA00006001"/>
    </source>
</evidence>
<dbReference type="CDD" id="cd01171">
    <property type="entry name" value="YXKO-related"/>
    <property type="match status" value="1"/>
</dbReference>
<dbReference type="GO" id="GO:0052855">
    <property type="term" value="F:ADP-dependent NAD(P)H-hydrate dehydratase activity"/>
    <property type="evidence" value="ECO:0007669"/>
    <property type="project" value="UniProtKB-UniRule"/>
</dbReference>
<dbReference type="Gene3D" id="3.40.1190.20">
    <property type="match status" value="1"/>
</dbReference>
<evidence type="ECO:0000256" key="9">
    <source>
        <dbReference type="ARBA" id="ARBA00022958"/>
    </source>
</evidence>
<keyword evidence="6 17" id="KW-0547">Nucleotide-binding</keyword>
<comment type="catalytic activity">
    <reaction evidence="2 18">
        <text>(6R)-NADPHX = (6S)-NADPHX</text>
        <dbReference type="Rhea" id="RHEA:32227"/>
        <dbReference type="ChEBI" id="CHEBI:64076"/>
        <dbReference type="ChEBI" id="CHEBI:64077"/>
        <dbReference type="EC" id="5.1.99.6"/>
    </reaction>
</comment>
<keyword evidence="7 17" id="KW-0067">ATP-binding</keyword>
<feature type="binding site" evidence="17">
    <location>
        <position position="223"/>
    </location>
    <ligand>
        <name>(6S)-NADPHX</name>
        <dbReference type="ChEBI" id="CHEBI:64076"/>
    </ligand>
</feature>
<evidence type="ECO:0000256" key="15">
    <source>
        <dbReference type="ARBA" id="ARBA00048238"/>
    </source>
</evidence>
<accession>A0A0E3ZB31</accession>
<reference evidence="21 22" key="1">
    <citation type="journal article" date="2012" name="BMC Genomics">
        <title>Genomic sequence analysis and characterization of Sneathia amnii sp. nov.</title>
        <authorList>
            <consortium name="Vaginal Microbiome Consortium (additional members)"/>
            <person name="Harwich M.D.Jr."/>
            <person name="Serrano M.G."/>
            <person name="Fettweis J.M."/>
            <person name="Alves J.M."/>
            <person name="Reimers M.A."/>
            <person name="Buck G.A."/>
            <person name="Jefferson K.K."/>
        </authorList>
    </citation>
    <scope>NUCLEOTIDE SEQUENCE [LARGE SCALE GENOMIC DNA]</scope>
    <source>
        <strain evidence="21 22">SN35</strain>
    </source>
</reference>
<keyword evidence="12 17" id="KW-0456">Lyase</keyword>
<dbReference type="HOGENOM" id="CLU_024853_4_1_0"/>
<comment type="function">
    <text evidence="17">Catalyzes the dehydration of the S-form of NAD(P)HX at the expense of ADP, which is converted to AMP. Together with NAD(P)HX epimerase, which catalyzes the epimerization of the S- and R-forms, the enzyme allows the repair of both epimers of NAD(P)HX, a damaged form of NAD(P)H that is a result of enzymatic or heat-dependent hydration.</text>
</comment>
<dbReference type="InterPro" id="IPR029056">
    <property type="entry name" value="Ribokinase-like"/>
</dbReference>
<evidence type="ECO:0000259" key="20">
    <source>
        <dbReference type="PROSITE" id="PS51385"/>
    </source>
</evidence>
<dbReference type="KEGG" id="sns:VC03_03350"/>
<dbReference type="PANTHER" id="PTHR12592:SF0">
    <property type="entry name" value="ATP-DEPENDENT (S)-NAD(P)H-HYDRATE DEHYDRATASE"/>
    <property type="match status" value="1"/>
</dbReference>
<sequence length="441" mass="49257">MINVTDNIEAKKVDTLLLNEYNYTEDVLIQNAAHSLFNEIDKTVNKYIVAVGPGNNGADGLALAILLHSINKDVKIICKKNMSIYHKIALKIGIPSIEHVQSCDILIDALFGFGFSGPVQGYYKELIDEINEKKDYKIISIDLNTAHINSDCVLMLSTYKQTLLNSSIPKKVLKIGVNEKIYECVSNKYIVDEEYIGSIKKEKNEFCNKSDFGRVKIYAKKGAALLASRASVKSGSGYTYLISDDETRKANLSFNPECINSDTTKYDVICLGPNNGVDFDYASIIYTNLDKKMVIDADALTYISNNLEILDSLTEDCVLTPHPLEFSRISGYDLNEILEKPFEKLEEFGKKYKGTIILKGKNNIIYDGHKFYIVNIGNSKMANAGMGDLLSGMIASYLAQGYKTRDAVIYATYQQAKIGRYLSEKKDTINPTDILSLINNK</sequence>
<evidence type="ECO:0000256" key="14">
    <source>
        <dbReference type="ARBA" id="ARBA00025153"/>
    </source>
</evidence>
<evidence type="ECO:0000256" key="6">
    <source>
        <dbReference type="ARBA" id="ARBA00022741"/>
    </source>
</evidence>
<evidence type="ECO:0000256" key="12">
    <source>
        <dbReference type="ARBA" id="ARBA00023239"/>
    </source>
</evidence>
<dbReference type="Proteomes" id="UP000033103">
    <property type="component" value="Chromosome"/>
</dbReference>
<comment type="catalytic activity">
    <reaction evidence="1 18">
        <text>(6R)-NADHX = (6S)-NADHX</text>
        <dbReference type="Rhea" id="RHEA:32215"/>
        <dbReference type="ChEBI" id="CHEBI:64074"/>
        <dbReference type="ChEBI" id="CHEBI:64075"/>
        <dbReference type="EC" id="5.1.99.6"/>
    </reaction>
</comment>
<dbReference type="OrthoDB" id="9806925at2"/>
<evidence type="ECO:0000256" key="16">
    <source>
        <dbReference type="ARBA" id="ARBA00049209"/>
    </source>
</evidence>
<evidence type="ECO:0000259" key="19">
    <source>
        <dbReference type="PROSITE" id="PS51383"/>
    </source>
</evidence>
<dbReference type="GO" id="GO:0046496">
    <property type="term" value="P:nicotinamide nucleotide metabolic process"/>
    <property type="evidence" value="ECO:0007669"/>
    <property type="project" value="UniProtKB-UniRule"/>
</dbReference>
<comment type="similarity">
    <text evidence="17">Belongs to the NnrD/CARKD family.</text>
</comment>
<evidence type="ECO:0000256" key="8">
    <source>
        <dbReference type="ARBA" id="ARBA00022857"/>
    </source>
</evidence>
<evidence type="ECO:0000313" key="21">
    <source>
        <dbReference type="EMBL" id="AKC95560.1"/>
    </source>
</evidence>
<proteinExistence type="inferred from homology"/>
<dbReference type="PATRIC" id="fig|1069640.6.peg.658"/>
<gene>
    <name evidence="17" type="primary">nnrD</name>
    <name evidence="21" type="ORF">VC03_03350</name>
</gene>
<evidence type="ECO:0000256" key="17">
    <source>
        <dbReference type="HAMAP-Rule" id="MF_01965"/>
    </source>
</evidence>
<keyword evidence="22" id="KW-1185">Reference proteome</keyword>
<dbReference type="EMBL" id="CP011280">
    <property type="protein sequence ID" value="AKC95560.1"/>
    <property type="molecule type" value="Genomic_DNA"/>
</dbReference>
<feature type="domain" description="YjeF N-terminal" evidence="20">
    <location>
        <begin position="10"/>
        <end position="183"/>
    </location>
</feature>
<feature type="binding site" evidence="17">
    <location>
        <position position="387"/>
    </location>
    <ligand>
        <name>AMP</name>
        <dbReference type="ChEBI" id="CHEBI:456215"/>
    </ligand>
</feature>
<comment type="similarity">
    <text evidence="3 18">In the N-terminal section; belongs to the NnrE/AIBP family.</text>
</comment>
<evidence type="ECO:0000256" key="7">
    <source>
        <dbReference type="ARBA" id="ARBA00022840"/>
    </source>
</evidence>
<dbReference type="GO" id="GO:0110051">
    <property type="term" value="P:metabolite repair"/>
    <property type="evidence" value="ECO:0007669"/>
    <property type="project" value="TreeGrafter"/>
</dbReference>
<dbReference type="HAMAP" id="MF_01965">
    <property type="entry name" value="NADHX_dehydratase"/>
    <property type="match status" value="1"/>
</dbReference>
<dbReference type="InterPro" id="IPR004443">
    <property type="entry name" value="YjeF_N_dom"/>
</dbReference>
<comment type="subunit">
    <text evidence="17">Homotetramer.</text>
</comment>
<keyword evidence="5 18" id="KW-0479">Metal-binding</keyword>
<dbReference type="RefSeq" id="WP_046328666.1">
    <property type="nucleotide sequence ID" value="NZ_CP011280.1"/>
</dbReference>
<comment type="cofactor">
    <cofactor evidence="17">
        <name>Mg(2+)</name>
        <dbReference type="ChEBI" id="CHEBI:18420"/>
    </cofactor>
</comment>
<dbReference type="Pfam" id="PF01256">
    <property type="entry name" value="Carb_kinase"/>
    <property type="match status" value="1"/>
</dbReference>
<comment type="function">
    <text evidence="14 18">Bifunctional enzyme that catalyzes the epimerization of the S- and R-forms of NAD(P)HX and the dehydration of the S-form of NAD(P)HX at the expense of ADP, which is converted to AMP. This allows the repair of both epimers of NAD(P)HX, a damaged form of NAD(P)H that is a result of enzymatic or heat-dependent hydration.</text>
</comment>
<dbReference type="PROSITE" id="PS51385">
    <property type="entry name" value="YJEF_N"/>
    <property type="match status" value="1"/>
</dbReference>
<dbReference type="InterPro" id="IPR036652">
    <property type="entry name" value="YjeF_N_dom_sf"/>
</dbReference>
<comment type="similarity">
    <text evidence="4 18">In the C-terminal section; belongs to the NnrD/CARKD family.</text>
</comment>
<evidence type="ECO:0000256" key="18">
    <source>
        <dbReference type="PIRNR" id="PIRNR017184"/>
    </source>
</evidence>
<dbReference type="Pfam" id="PF03853">
    <property type="entry name" value="YjeF_N"/>
    <property type="match status" value="1"/>
</dbReference>
<dbReference type="EC" id="4.2.1.136" evidence="17"/>
<comment type="cofactor">
    <cofactor evidence="18">
        <name>K(+)</name>
        <dbReference type="ChEBI" id="CHEBI:29103"/>
    </cofactor>
    <text evidence="18">Binds 1 potassium ion per subunit.</text>
</comment>
<dbReference type="InterPro" id="IPR030677">
    <property type="entry name" value="Nnr"/>
</dbReference>
<evidence type="ECO:0000256" key="13">
    <source>
        <dbReference type="ARBA" id="ARBA00023268"/>
    </source>
</evidence>
<dbReference type="PANTHER" id="PTHR12592">
    <property type="entry name" value="ATP-DEPENDENT (S)-NAD(P)H-HYDRATE DEHYDRATASE FAMILY MEMBER"/>
    <property type="match status" value="1"/>
</dbReference>
<protein>
    <recommendedName>
        <fullName evidence="17">ADP-dependent (S)-NAD(P)H-hydrate dehydratase</fullName>
        <ecNumber evidence="17">4.2.1.136</ecNumber>
    </recommendedName>
    <alternativeName>
        <fullName evidence="17">ADP-dependent NAD(P)HX dehydratase</fullName>
    </alternativeName>
</protein>
<organism evidence="21 22">
    <name type="scientific">Sneathia vaginalis</name>
    <dbReference type="NCBI Taxonomy" id="187101"/>
    <lineage>
        <taxon>Bacteria</taxon>
        <taxon>Fusobacteriati</taxon>
        <taxon>Fusobacteriota</taxon>
        <taxon>Fusobacteriia</taxon>
        <taxon>Fusobacteriales</taxon>
        <taxon>Leptotrichiaceae</taxon>
        <taxon>Sneathia</taxon>
    </lineage>
</organism>
<feature type="binding site" evidence="17">
    <location>
        <position position="322"/>
    </location>
    <ligand>
        <name>(6S)-NADPHX</name>
        <dbReference type="ChEBI" id="CHEBI:64076"/>
    </ligand>
</feature>
<keyword evidence="10 17" id="KW-0520">NAD</keyword>
<feature type="binding site" evidence="17">
    <location>
        <position position="388"/>
    </location>
    <ligand>
        <name>(6S)-NADPHX</name>
        <dbReference type="ChEBI" id="CHEBI:64076"/>
    </ligand>
</feature>
<keyword evidence="8 17" id="KW-0521">NADP</keyword>
<dbReference type="InterPro" id="IPR000631">
    <property type="entry name" value="CARKD"/>
</dbReference>